<dbReference type="AlphaFoldDB" id="A0A1B2ESR8"/>
<dbReference type="KEGG" id="moc:BB934_32960"/>
<organism evidence="1">
    <name type="scientific">Microvirga ossetica</name>
    <dbReference type="NCBI Taxonomy" id="1882682"/>
    <lineage>
        <taxon>Bacteria</taxon>
        <taxon>Pseudomonadati</taxon>
        <taxon>Pseudomonadota</taxon>
        <taxon>Alphaproteobacteria</taxon>
        <taxon>Hyphomicrobiales</taxon>
        <taxon>Methylobacteriaceae</taxon>
        <taxon>Microvirga</taxon>
    </lineage>
</organism>
<proteinExistence type="predicted"/>
<protein>
    <submittedName>
        <fullName evidence="1">Uncharacterized protein</fullName>
    </submittedName>
</protein>
<reference evidence="1" key="1">
    <citation type="submission" date="2016-07" db="EMBL/GenBank/DDBJ databases">
        <title>Microvirga ossetica sp. nov. a new species of rhizobia isolated from root nodules of the legume species Vicia alpestris Steven originated from North Ossetia region in the Caucasus.</title>
        <authorList>
            <person name="Safronova V.I."/>
            <person name="Kuznetsova I.G."/>
            <person name="Sazanova A.L."/>
            <person name="Belimov A."/>
            <person name="Andronov E."/>
            <person name="Osledkin Y.S."/>
            <person name="Onishchuk O.P."/>
            <person name="Kurchak O.N."/>
            <person name="Shaposhnikov A.I."/>
            <person name="Willems A."/>
            <person name="Tikhonovich I.A."/>
        </authorList>
    </citation>
    <scope>NUCLEOTIDE SEQUENCE [LARGE SCALE GENOMIC DNA]</scope>
    <source>
        <strain evidence="1">V5/3M</strain>
        <plasmid evidence="1">unnamed1</plasmid>
    </source>
</reference>
<sequence length="108" mass="12922">MKLMQDDYLFRPDTDLVLVVPATECRRFVPFRLSQEHRFPVRKTRAIWRRLDVRRPLLRRRCTPRQEHRNSSGTLGELMVVAFQNVLHHKSTNARTWNGPGRWTTGPW</sequence>
<evidence type="ECO:0000313" key="1">
    <source>
        <dbReference type="EMBL" id="ANY83023.1"/>
    </source>
</evidence>
<gene>
    <name evidence="1" type="ORF">BB934_32960</name>
</gene>
<accession>A0A1B2ESR8</accession>
<name>A0A1B2ESR8_9HYPH</name>
<keyword evidence="1" id="KW-0614">Plasmid</keyword>
<geneLocation type="plasmid" evidence="1">
    <name>unnamed1</name>
</geneLocation>
<dbReference type="EMBL" id="CP016617">
    <property type="protein sequence ID" value="ANY83023.1"/>
    <property type="molecule type" value="Genomic_DNA"/>
</dbReference>